<comment type="caution">
    <text evidence="3">The sequence shown here is derived from an EMBL/GenBank/DDBJ whole genome shotgun (WGS) entry which is preliminary data.</text>
</comment>
<organism evidence="3 4">
    <name type="scientific">Cellulomonas carbonis T26</name>
    <dbReference type="NCBI Taxonomy" id="947969"/>
    <lineage>
        <taxon>Bacteria</taxon>
        <taxon>Bacillati</taxon>
        <taxon>Actinomycetota</taxon>
        <taxon>Actinomycetes</taxon>
        <taxon>Micrococcales</taxon>
        <taxon>Cellulomonadaceae</taxon>
        <taxon>Cellulomonas</taxon>
    </lineage>
</organism>
<reference evidence="3 4" key="2">
    <citation type="journal article" date="2015" name="Stand. Genomic Sci.">
        <title>Draft genome sequence of Cellulomonas carbonis T26(T) and comparative analysis of six Cellulomonas genomes.</title>
        <authorList>
            <person name="Zhuang W."/>
            <person name="Zhang S."/>
            <person name="Xia X."/>
            <person name="Wang G."/>
        </authorList>
    </citation>
    <scope>NUCLEOTIDE SEQUENCE [LARGE SCALE GENOMIC DNA]</scope>
    <source>
        <strain evidence="3 4">T26</strain>
    </source>
</reference>
<sequence length="269" mass="28221">MTYSGWSRRPGTGHGLRQRLRLVAAGWVVVGFAGAAMAALVAVLVLVGLGPFGPQSRVDVEREVPWGEDVETTGVSPGSLVVLAHPASVDVEAVSCSWTSRVYSTGEQRSGELEVGRPDGAAATMTSRDGREWVPVAVTGRQWMEADYVTCTGGGATVVGLADDELLTSRFRLGIGVVLAVVAPVLAGLGALALSFTRKWNREAAEQDAAMRAHGLLPQAWPPGTWGPPRQQGRQGPPHAQAPPHAQGPPAPPAPPYPPGRDPYAPPRD</sequence>
<feature type="transmembrane region" description="Helical" evidence="2">
    <location>
        <begin position="173"/>
        <end position="194"/>
    </location>
</feature>
<name>A0A0A0BP67_9CELL</name>
<protein>
    <submittedName>
        <fullName evidence="3">Uncharacterized protein</fullName>
    </submittedName>
</protein>
<feature type="region of interest" description="Disordered" evidence="1">
    <location>
        <begin position="217"/>
        <end position="269"/>
    </location>
</feature>
<dbReference type="RefSeq" id="WP_152605680.1">
    <property type="nucleotide sequence ID" value="NZ_AXCY01000057.1"/>
</dbReference>
<dbReference type="Proteomes" id="UP000029839">
    <property type="component" value="Unassembled WGS sequence"/>
</dbReference>
<feature type="transmembrane region" description="Helical" evidence="2">
    <location>
        <begin position="20"/>
        <end position="47"/>
    </location>
</feature>
<keyword evidence="4" id="KW-1185">Reference proteome</keyword>
<keyword evidence="2" id="KW-1133">Transmembrane helix</keyword>
<proteinExistence type="predicted"/>
<feature type="compositionally biased region" description="Pro residues" evidence="1">
    <location>
        <begin position="246"/>
        <end position="269"/>
    </location>
</feature>
<evidence type="ECO:0000256" key="1">
    <source>
        <dbReference type="SAM" id="MobiDB-lite"/>
    </source>
</evidence>
<evidence type="ECO:0000256" key="2">
    <source>
        <dbReference type="SAM" id="Phobius"/>
    </source>
</evidence>
<accession>A0A0A0BP67</accession>
<dbReference type="OrthoDB" id="5148820at2"/>
<gene>
    <name evidence="3" type="ORF">N868_15905</name>
</gene>
<keyword evidence="2" id="KW-0812">Transmembrane</keyword>
<evidence type="ECO:0000313" key="3">
    <source>
        <dbReference type="EMBL" id="KGM10258.1"/>
    </source>
</evidence>
<dbReference type="EMBL" id="AXCY01000057">
    <property type="protein sequence ID" value="KGM10258.1"/>
    <property type="molecule type" value="Genomic_DNA"/>
</dbReference>
<evidence type="ECO:0000313" key="4">
    <source>
        <dbReference type="Proteomes" id="UP000029839"/>
    </source>
</evidence>
<feature type="compositionally biased region" description="Low complexity" evidence="1">
    <location>
        <begin position="227"/>
        <end position="245"/>
    </location>
</feature>
<keyword evidence="2" id="KW-0472">Membrane</keyword>
<dbReference type="AlphaFoldDB" id="A0A0A0BP67"/>
<reference evidence="3 4" key="1">
    <citation type="submission" date="2013-08" db="EMBL/GenBank/DDBJ databases">
        <title>Genome sequencing of Cellulomonas carbonis T26.</title>
        <authorList>
            <person name="Chen F."/>
            <person name="Li Y."/>
            <person name="Wang G."/>
        </authorList>
    </citation>
    <scope>NUCLEOTIDE SEQUENCE [LARGE SCALE GENOMIC DNA]</scope>
    <source>
        <strain evidence="3 4">T26</strain>
    </source>
</reference>